<dbReference type="Pfam" id="PF00067">
    <property type="entry name" value="p450"/>
    <property type="match status" value="2"/>
</dbReference>
<dbReference type="GO" id="GO:0016020">
    <property type="term" value="C:membrane"/>
    <property type="evidence" value="ECO:0007669"/>
    <property type="project" value="UniProtKB-SubCell"/>
</dbReference>
<dbReference type="PRINTS" id="PR00463">
    <property type="entry name" value="EP450I"/>
</dbReference>
<evidence type="ECO:0000256" key="1">
    <source>
        <dbReference type="ARBA" id="ARBA00001971"/>
    </source>
</evidence>
<keyword evidence="4" id="KW-0349">Heme</keyword>
<keyword evidence="5" id="KW-0479">Metal-binding</keyword>
<protein>
    <submittedName>
        <fullName evidence="8">Cytochrome P450 71A6-like</fullName>
    </submittedName>
</protein>
<reference evidence="8 9" key="1">
    <citation type="submission" date="2019-12" db="EMBL/GenBank/DDBJ databases">
        <authorList>
            <person name="Alioto T."/>
            <person name="Alioto T."/>
            <person name="Gomez Garrido J."/>
        </authorList>
    </citation>
    <scope>NUCLEOTIDE SEQUENCE [LARGE SCALE GENOMIC DNA]</scope>
</reference>
<keyword evidence="7" id="KW-0408">Iron</keyword>
<dbReference type="InterPro" id="IPR001128">
    <property type="entry name" value="Cyt_P450"/>
</dbReference>
<evidence type="ECO:0000256" key="3">
    <source>
        <dbReference type="ARBA" id="ARBA00010617"/>
    </source>
</evidence>
<evidence type="ECO:0000256" key="4">
    <source>
        <dbReference type="ARBA" id="ARBA00022617"/>
    </source>
</evidence>
<evidence type="ECO:0000256" key="7">
    <source>
        <dbReference type="ARBA" id="ARBA00023004"/>
    </source>
</evidence>
<accession>A0A8S0PD49</accession>
<evidence type="ECO:0000256" key="6">
    <source>
        <dbReference type="ARBA" id="ARBA00023002"/>
    </source>
</evidence>
<evidence type="ECO:0000256" key="5">
    <source>
        <dbReference type="ARBA" id="ARBA00022723"/>
    </source>
</evidence>
<dbReference type="SUPFAM" id="SSF48264">
    <property type="entry name" value="Cytochrome P450"/>
    <property type="match status" value="1"/>
</dbReference>
<dbReference type="Gene3D" id="1.10.630.10">
    <property type="entry name" value="Cytochrome P450"/>
    <property type="match status" value="2"/>
</dbReference>
<dbReference type="PANTHER" id="PTHR47955:SF15">
    <property type="entry name" value="CYTOCHROME P450 71A2-LIKE"/>
    <property type="match status" value="1"/>
</dbReference>
<evidence type="ECO:0000256" key="2">
    <source>
        <dbReference type="ARBA" id="ARBA00004167"/>
    </source>
</evidence>
<dbReference type="GO" id="GO:0005506">
    <property type="term" value="F:iron ion binding"/>
    <property type="evidence" value="ECO:0007669"/>
    <property type="project" value="InterPro"/>
</dbReference>
<dbReference type="AlphaFoldDB" id="A0A8S0PD49"/>
<comment type="similarity">
    <text evidence="3">Belongs to the cytochrome P450 family.</text>
</comment>
<dbReference type="GO" id="GO:0016705">
    <property type="term" value="F:oxidoreductase activity, acting on paired donors, with incorporation or reduction of molecular oxygen"/>
    <property type="evidence" value="ECO:0007669"/>
    <property type="project" value="InterPro"/>
</dbReference>
<proteinExistence type="inferred from homology"/>
<dbReference type="OrthoDB" id="1470350at2759"/>
<dbReference type="Gramene" id="OE9A081521T1">
    <property type="protein sequence ID" value="OE9A081521C1"/>
    <property type="gene ID" value="OE9A081521"/>
</dbReference>
<comment type="subcellular location">
    <subcellularLocation>
        <location evidence="2">Membrane</location>
        <topology evidence="2">Single-pass membrane protein</topology>
    </subcellularLocation>
</comment>
<dbReference type="InterPro" id="IPR036396">
    <property type="entry name" value="Cyt_P450_sf"/>
</dbReference>
<comment type="cofactor">
    <cofactor evidence="1">
        <name>heme</name>
        <dbReference type="ChEBI" id="CHEBI:30413"/>
    </cofactor>
</comment>
<dbReference type="GO" id="GO:0004497">
    <property type="term" value="F:monooxygenase activity"/>
    <property type="evidence" value="ECO:0007669"/>
    <property type="project" value="InterPro"/>
</dbReference>
<evidence type="ECO:0000313" key="8">
    <source>
        <dbReference type="EMBL" id="CAA2935283.1"/>
    </source>
</evidence>
<dbReference type="Proteomes" id="UP000594638">
    <property type="component" value="Unassembled WGS sequence"/>
</dbReference>
<name>A0A8S0PD49_OLEEU</name>
<evidence type="ECO:0000313" key="9">
    <source>
        <dbReference type="Proteomes" id="UP000594638"/>
    </source>
</evidence>
<dbReference type="PANTHER" id="PTHR47955">
    <property type="entry name" value="CYTOCHROME P450 FAMILY 71 PROTEIN"/>
    <property type="match status" value="1"/>
</dbReference>
<dbReference type="EMBL" id="CACTIH010000024">
    <property type="protein sequence ID" value="CAA2935283.1"/>
    <property type="molecule type" value="Genomic_DNA"/>
</dbReference>
<keyword evidence="6" id="KW-0560">Oxidoreductase</keyword>
<sequence>MDKIVYGCKDIAFSPYGTFNLGDYIPSLKWYKRVDGFNVRVEKLAKPLDEFLDGAVEEHRYKKKRKADGNDSTGEADHVDILLEIQRENKAGFPFGTDTMKADMFAAGTGTTYISLEWEVAELLKHPKTMEKLQNESCRVGTRVMINAWAIARNPTVSENPEEFQPEMFCNTVIDFKWLNFAIGVVGLALAKLMYKFNFTIEKHLDMIKASGAAVYKKFPLLVIPRPHSC</sequence>
<dbReference type="GO" id="GO:0020037">
    <property type="term" value="F:heme binding"/>
    <property type="evidence" value="ECO:0007669"/>
    <property type="project" value="InterPro"/>
</dbReference>
<organism evidence="8 9">
    <name type="scientific">Olea europaea subsp. europaea</name>
    <dbReference type="NCBI Taxonomy" id="158383"/>
    <lineage>
        <taxon>Eukaryota</taxon>
        <taxon>Viridiplantae</taxon>
        <taxon>Streptophyta</taxon>
        <taxon>Embryophyta</taxon>
        <taxon>Tracheophyta</taxon>
        <taxon>Spermatophyta</taxon>
        <taxon>Magnoliopsida</taxon>
        <taxon>eudicotyledons</taxon>
        <taxon>Gunneridae</taxon>
        <taxon>Pentapetalae</taxon>
        <taxon>asterids</taxon>
        <taxon>lamiids</taxon>
        <taxon>Lamiales</taxon>
        <taxon>Oleaceae</taxon>
        <taxon>Oleeae</taxon>
        <taxon>Olea</taxon>
    </lineage>
</organism>
<keyword evidence="9" id="KW-1185">Reference proteome</keyword>
<comment type="caution">
    <text evidence="8">The sequence shown here is derived from an EMBL/GenBank/DDBJ whole genome shotgun (WGS) entry which is preliminary data.</text>
</comment>
<gene>
    <name evidence="8" type="ORF">OLEA9_A081521</name>
</gene>
<dbReference type="InterPro" id="IPR002401">
    <property type="entry name" value="Cyt_P450_E_grp-I"/>
</dbReference>